<protein>
    <submittedName>
        <fullName evidence="2">Uncharacterized protein</fullName>
    </submittedName>
</protein>
<dbReference type="Gene3D" id="3.30.200.20">
    <property type="entry name" value="Phosphorylase Kinase, domain 1"/>
    <property type="match status" value="1"/>
</dbReference>
<dbReference type="OrthoDB" id="4062651at2759"/>
<keyword evidence="3" id="KW-1185">Reference proteome</keyword>
<feature type="binding site" evidence="1">
    <location>
        <position position="56"/>
    </location>
    <ligand>
        <name>ATP</name>
        <dbReference type="ChEBI" id="CHEBI:30616"/>
    </ligand>
</feature>
<keyword evidence="1" id="KW-0067">ATP-binding</keyword>
<keyword evidence="1" id="KW-0547">Nucleotide-binding</keyword>
<reference evidence="2" key="1">
    <citation type="submission" date="2020-10" db="EMBL/GenBank/DDBJ databases">
        <authorList>
            <person name="Han B."/>
            <person name="Lu T."/>
            <person name="Zhao Q."/>
            <person name="Huang X."/>
            <person name="Zhao Y."/>
        </authorList>
    </citation>
    <scope>NUCLEOTIDE SEQUENCE</scope>
</reference>
<name>A0A811M8T7_9POAL</name>
<evidence type="ECO:0000313" key="3">
    <source>
        <dbReference type="Proteomes" id="UP000604825"/>
    </source>
</evidence>
<dbReference type="InterPro" id="IPR050823">
    <property type="entry name" value="Plant_Ser_Thr_Prot_Kinase"/>
</dbReference>
<dbReference type="GO" id="GO:0005524">
    <property type="term" value="F:ATP binding"/>
    <property type="evidence" value="ECO:0007669"/>
    <property type="project" value="UniProtKB-UniRule"/>
</dbReference>
<accession>A0A811M8T7</accession>
<dbReference type="InterPro" id="IPR011009">
    <property type="entry name" value="Kinase-like_dom_sf"/>
</dbReference>
<dbReference type="EMBL" id="CAJGYO010000001">
    <property type="protein sequence ID" value="CAD6202728.1"/>
    <property type="molecule type" value="Genomic_DNA"/>
</dbReference>
<gene>
    <name evidence="2" type="ORF">NCGR_LOCUS966</name>
</gene>
<dbReference type="PROSITE" id="PS00107">
    <property type="entry name" value="PROTEIN_KINASE_ATP"/>
    <property type="match status" value="1"/>
</dbReference>
<evidence type="ECO:0000313" key="2">
    <source>
        <dbReference type="EMBL" id="CAD6202728.1"/>
    </source>
</evidence>
<dbReference type="Proteomes" id="UP000604825">
    <property type="component" value="Unassembled WGS sequence"/>
</dbReference>
<dbReference type="InterPro" id="IPR017441">
    <property type="entry name" value="Protein_kinase_ATP_BS"/>
</dbReference>
<evidence type="ECO:0000256" key="1">
    <source>
        <dbReference type="PROSITE-ProRule" id="PRU10141"/>
    </source>
</evidence>
<dbReference type="SUPFAM" id="SSF56112">
    <property type="entry name" value="Protein kinase-like (PK-like)"/>
    <property type="match status" value="1"/>
</dbReference>
<proteinExistence type="predicted"/>
<dbReference type="PANTHER" id="PTHR45621">
    <property type="entry name" value="OS01G0588500 PROTEIN-RELATED"/>
    <property type="match status" value="1"/>
</dbReference>
<sequence>MELTFTFVELKTATKNFPPDSVLGEGGFGRVYKGWVDEKTMAPTRNNTGMTVVVKKLNSKSMQGYEQWQGLKRSQQHNQSVFSCQDVDHFARKLSSNSNCRFKAGVISDEMLASSYHCYYYKLARPQCNTVYREV</sequence>
<dbReference type="AlphaFoldDB" id="A0A811M8T7"/>
<comment type="caution">
    <text evidence="2">The sequence shown here is derived from an EMBL/GenBank/DDBJ whole genome shotgun (WGS) entry which is preliminary data.</text>
</comment>
<organism evidence="2 3">
    <name type="scientific">Miscanthus lutarioriparius</name>
    <dbReference type="NCBI Taxonomy" id="422564"/>
    <lineage>
        <taxon>Eukaryota</taxon>
        <taxon>Viridiplantae</taxon>
        <taxon>Streptophyta</taxon>
        <taxon>Embryophyta</taxon>
        <taxon>Tracheophyta</taxon>
        <taxon>Spermatophyta</taxon>
        <taxon>Magnoliopsida</taxon>
        <taxon>Liliopsida</taxon>
        <taxon>Poales</taxon>
        <taxon>Poaceae</taxon>
        <taxon>PACMAD clade</taxon>
        <taxon>Panicoideae</taxon>
        <taxon>Andropogonodae</taxon>
        <taxon>Andropogoneae</taxon>
        <taxon>Saccharinae</taxon>
        <taxon>Miscanthus</taxon>
    </lineage>
</organism>